<evidence type="ECO:0000259" key="9">
    <source>
        <dbReference type="Pfam" id="PF02706"/>
    </source>
</evidence>
<organism evidence="10 11">
    <name type="scientific">Nonomuraea maritima</name>
    <dbReference type="NCBI Taxonomy" id="683260"/>
    <lineage>
        <taxon>Bacteria</taxon>
        <taxon>Bacillati</taxon>
        <taxon>Actinomycetota</taxon>
        <taxon>Actinomycetes</taxon>
        <taxon>Streptosporangiales</taxon>
        <taxon>Streptosporangiaceae</taxon>
        <taxon>Nonomuraea</taxon>
    </lineage>
</organism>
<dbReference type="GO" id="GO:0005886">
    <property type="term" value="C:plasma membrane"/>
    <property type="evidence" value="ECO:0007669"/>
    <property type="project" value="UniProtKB-SubCell"/>
</dbReference>
<evidence type="ECO:0000256" key="5">
    <source>
        <dbReference type="ARBA" id="ARBA00022989"/>
    </source>
</evidence>
<reference evidence="10 11" key="1">
    <citation type="submission" date="2016-10" db="EMBL/GenBank/DDBJ databases">
        <authorList>
            <person name="de Groot N.N."/>
        </authorList>
    </citation>
    <scope>NUCLEOTIDE SEQUENCE [LARGE SCALE GENOMIC DNA]</scope>
    <source>
        <strain evidence="10 11">CGMCC 4.5681</strain>
    </source>
</reference>
<dbReference type="InterPro" id="IPR003856">
    <property type="entry name" value="LPS_length_determ_N"/>
</dbReference>
<keyword evidence="5 8" id="KW-1133">Transmembrane helix</keyword>
<dbReference type="OrthoDB" id="3542802at2"/>
<feature type="region of interest" description="Disordered" evidence="7">
    <location>
        <begin position="410"/>
        <end position="432"/>
    </location>
</feature>
<name>A0A1G8UEQ7_9ACTN</name>
<keyword evidence="11" id="KW-1185">Reference proteome</keyword>
<accession>A0A1G8UEQ7</accession>
<keyword evidence="4 8" id="KW-0812">Transmembrane</keyword>
<evidence type="ECO:0000256" key="4">
    <source>
        <dbReference type="ARBA" id="ARBA00022692"/>
    </source>
</evidence>
<evidence type="ECO:0000256" key="1">
    <source>
        <dbReference type="ARBA" id="ARBA00004651"/>
    </source>
</evidence>
<dbReference type="PANTHER" id="PTHR32309">
    <property type="entry name" value="TYROSINE-PROTEIN KINASE"/>
    <property type="match status" value="1"/>
</dbReference>
<comment type="subcellular location">
    <subcellularLocation>
        <location evidence="1">Cell membrane</location>
        <topology evidence="1">Multi-pass membrane protein</topology>
    </subcellularLocation>
</comment>
<dbReference type="PANTHER" id="PTHR32309:SF31">
    <property type="entry name" value="CAPSULAR EXOPOLYSACCHARIDE FAMILY"/>
    <property type="match status" value="1"/>
</dbReference>
<evidence type="ECO:0000256" key="2">
    <source>
        <dbReference type="ARBA" id="ARBA00006683"/>
    </source>
</evidence>
<dbReference type="STRING" id="683260.SAMN05421874_10286"/>
<keyword evidence="6 8" id="KW-0472">Membrane</keyword>
<evidence type="ECO:0000256" key="8">
    <source>
        <dbReference type="SAM" id="Phobius"/>
    </source>
</evidence>
<dbReference type="RefSeq" id="WP_090759726.1">
    <property type="nucleotide sequence ID" value="NZ_FNFB01000002.1"/>
</dbReference>
<evidence type="ECO:0000256" key="3">
    <source>
        <dbReference type="ARBA" id="ARBA00022475"/>
    </source>
</evidence>
<dbReference type="EMBL" id="FNFB01000002">
    <property type="protein sequence ID" value="SDJ52258.1"/>
    <property type="molecule type" value="Genomic_DNA"/>
</dbReference>
<dbReference type="InterPro" id="IPR050445">
    <property type="entry name" value="Bact_polysacc_biosynth/exp"/>
</dbReference>
<gene>
    <name evidence="10" type="ORF">SAMN05421874_10286</name>
</gene>
<proteinExistence type="inferred from homology"/>
<feature type="domain" description="Polysaccharide chain length determinant N-terminal" evidence="9">
    <location>
        <begin position="6"/>
        <end position="82"/>
    </location>
</feature>
<evidence type="ECO:0000256" key="7">
    <source>
        <dbReference type="SAM" id="MobiDB-lite"/>
    </source>
</evidence>
<dbReference type="Pfam" id="PF02706">
    <property type="entry name" value="Wzz"/>
    <property type="match status" value="1"/>
</dbReference>
<evidence type="ECO:0000313" key="10">
    <source>
        <dbReference type="EMBL" id="SDJ52258.1"/>
    </source>
</evidence>
<sequence>MSSGTDLDEHLALLRRRWTLLVGCVVIGAAASLALHWLIPSAYTATTQVLVMPVGVPEQLNQVTNRQREALNLDTEAQVAQSAVVAARAARVLGGQEPEPVEVTVPPNSAVLLISVTTADPESAAAQSRAYADAYLDHRRAGALGALTAQQQAVLAKLKQVNAATDAVVRQLAKLTTGSPEHTIARQRQSVLNRQAASLSLKYDALRTIAVTPGTILSRATRPDAPSSPSLPLLLGTGLMAGLLAGSAAAYARDRLDTRLRAAADVERLTGLPLLGDLSGPNAADRLADLAGEVVSACQGRRLLVRRLPPGLRSARSAEPLHVGLPLVVLDGSGASDLASAEAALLVVGLHKTTSKDVAAAVHRLARHDVPVVGLVTAAEAVPAFVSLLAPYPQPTLGRLASPGEFDLLNGPPPETTAFHAYQQPHRPGAPT</sequence>
<evidence type="ECO:0000256" key="6">
    <source>
        <dbReference type="ARBA" id="ARBA00023136"/>
    </source>
</evidence>
<keyword evidence="3" id="KW-1003">Cell membrane</keyword>
<protein>
    <submittedName>
        <fullName evidence="10">Capsular polysaccharide biosynthesis protein</fullName>
    </submittedName>
</protein>
<evidence type="ECO:0000313" key="11">
    <source>
        <dbReference type="Proteomes" id="UP000198683"/>
    </source>
</evidence>
<comment type="similarity">
    <text evidence="2">Belongs to the CpsC/CapA family.</text>
</comment>
<dbReference type="Proteomes" id="UP000198683">
    <property type="component" value="Unassembled WGS sequence"/>
</dbReference>
<feature type="transmembrane region" description="Helical" evidence="8">
    <location>
        <begin position="20"/>
        <end position="39"/>
    </location>
</feature>
<dbReference type="AlphaFoldDB" id="A0A1G8UEQ7"/>